<gene>
    <name evidence="1" type="ORF">GARC_4846</name>
</gene>
<proteinExistence type="predicted"/>
<evidence type="ECO:0000313" key="1">
    <source>
        <dbReference type="EMBL" id="GAC21783.1"/>
    </source>
</evidence>
<dbReference type="Pfam" id="PF11017">
    <property type="entry name" value="DUF2855"/>
    <property type="match status" value="1"/>
</dbReference>
<dbReference type="AlphaFoldDB" id="K6YYI3"/>
<reference evidence="1 2" key="1">
    <citation type="journal article" date="2017" name="Antonie Van Leeuwenhoek">
        <title>Rhizobium rhizosphaerae sp. nov., a novel species isolated from rice rhizosphere.</title>
        <authorList>
            <person name="Zhao J.J."/>
            <person name="Zhang J."/>
            <person name="Zhang R.J."/>
            <person name="Zhang C.W."/>
            <person name="Yin H.Q."/>
            <person name="Zhang X.X."/>
        </authorList>
    </citation>
    <scope>NUCLEOTIDE SEQUENCE [LARGE SCALE GENOMIC DNA]</scope>
    <source>
        <strain evidence="1 2">BSs20135</strain>
    </source>
</reference>
<evidence type="ECO:0000313" key="2">
    <source>
        <dbReference type="Proteomes" id="UP000006327"/>
    </source>
</evidence>
<dbReference type="InterPro" id="IPR021276">
    <property type="entry name" value="DUF2855"/>
</dbReference>
<dbReference type="STRING" id="493475.GARC_4846"/>
<name>K6YYI3_9ALTE</name>
<organism evidence="1 2">
    <name type="scientific">Paraglaciecola arctica BSs20135</name>
    <dbReference type="NCBI Taxonomy" id="493475"/>
    <lineage>
        <taxon>Bacteria</taxon>
        <taxon>Pseudomonadati</taxon>
        <taxon>Pseudomonadota</taxon>
        <taxon>Gammaproteobacteria</taxon>
        <taxon>Alteromonadales</taxon>
        <taxon>Alteromonadaceae</taxon>
        <taxon>Paraglaciecola</taxon>
    </lineage>
</organism>
<evidence type="ECO:0008006" key="3">
    <source>
        <dbReference type="Google" id="ProtNLM"/>
    </source>
</evidence>
<sequence length="361" mass="40298">MSEFQIRKDNLTHRIVDTDLSESDISAGEVLVKIDRFAFTANNITYAVVGDQFGYWQFFPPTGNDVKGWGILPVWGFADVVASNAEDVPVGERLFGYFPPATYLKMTPTAVSKLRWIDGAEHRSPLPSGYNAYRRVMAEPNYNKAMDDFRMLLFPLHITSYCLYDNLQDNNWFGAEQVVIISASSKTSIGLGYALADDQSAPKSIAMTSSRNLEMVNNLNIYDSTVTYDNLTEIDASKATVIVDMSGNGDVLGRLHKHLGDNMKFCSNVGFTHWEDGGMGPDFIEQRSEMFFAPSHIQKRIKDWGPEVFEQKTTAFMQSTISRSASWLKLTQLNGLNGLAEVYQDVCEGKVNPEAGLVVVM</sequence>
<dbReference type="Proteomes" id="UP000006327">
    <property type="component" value="Unassembled WGS sequence"/>
</dbReference>
<comment type="caution">
    <text evidence="1">The sequence shown here is derived from an EMBL/GenBank/DDBJ whole genome shotgun (WGS) entry which is preliminary data.</text>
</comment>
<protein>
    <recommendedName>
        <fullName evidence="3">DUF2855 domain-containing protein</fullName>
    </recommendedName>
</protein>
<dbReference type="EMBL" id="BAEO01000065">
    <property type="protein sequence ID" value="GAC21783.1"/>
    <property type="molecule type" value="Genomic_DNA"/>
</dbReference>
<dbReference type="OrthoDB" id="8953110at2"/>
<dbReference type="eggNOG" id="COG2130">
    <property type="taxonomic scope" value="Bacteria"/>
</dbReference>
<keyword evidence="2" id="KW-1185">Reference proteome</keyword>
<accession>K6YYI3</accession>
<dbReference type="RefSeq" id="WP_007625115.1">
    <property type="nucleotide sequence ID" value="NZ_BAEO01000065.1"/>
</dbReference>